<dbReference type="EMBL" id="LXFE01001251">
    <property type="protein sequence ID" value="OLL23771.1"/>
    <property type="molecule type" value="Genomic_DNA"/>
</dbReference>
<keyword evidence="3" id="KW-1185">Reference proteome</keyword>
<dbReference type="GO" id="GO:0008835">
    <property type="term" value="F:diaminohydroxyphosphoribosylaminopyrimidine deaminase activity"/>
    <property type="evidence" value="ECO:0007669"/>
    <property type="project" value="TreeGrafter"/>
</dbReference>
<name>A0A1U7LMM7_NEOID</name>
<proteinExistence type="predicted"/>
<sequence>MPSDLEYMRLALSEANKCKPTRSAFCVGAVLVKHDRIISTGYSRELDGNTHAEECAFLKLSCKEEAKGCTMYTTMEPCGPIRLSGKKPCTQWCIEAGVEQVVIGVREPGTFVKCEGIEMLRSNRIQVFCLNEMESECLKVATRGHI</sequence>
<dbReference type="SUPFAM" id="SSF53927">
    <property type="entry name" value="Cytidine deaminase-like"/>
    <property type="match status" value="1"/>
</dbReference>
<comment type="caution">
    <text evidence="2">The sequence shown here is derived from an EMBL/GenBank/DDBJ whole genome shotgun (WGS) entry which is preliminary data.</text>
</comment>
<accession>A0A1U7LMM7</accession>
<dbReference type="OrthoDB" id="424794at2759"/>
<dbReference type="Pfam" id="PF18785">
    <property type="entry name" value="Inv-AAD"/>
    <property type="match status" value="1"/>
</dbReference>
<dbReference type="GO" id="GO:0006139">
    <property type="term" value="P:nucleobase-containing compound metabolic process"/>
    <property type="evidence" value="ECO:0007669"/>
    <property type="project" value="UniProtKB-ARBA"/>
</dbReference>
<gene>
    <name evidence="2" type="ORF">NEOLI_001141</name>
</gene>
<dbReference type="PROSITE" id="PS51747">
    <property type="entry name" value="CYT_DCMP_DEAMINASES_2"/>
    <property type="match status" value="1"/>
</dbReference>
<reference evidence="2 3" key="1">
    <citation type="submission" date="2016-04" db="EMBL/GenBank/DDBJ databases">
        <title>Evolutionary innovation and constraint leading to complex multicellularity in the Ascomycota.</title>
        <authorList>
            <person name="Cisse O."/>
            <person name="Nguyen A."/>
            <person name="Hewitt D.A."/>
            <person name="Jedd G."/>
            <person name="Stajich J.E."/>
        </authorList>
    </citation>
    <scope>NUCLEOTIDE SEQUENCE [LARGE SCALE GENOMIC DNA]</scope>
    <source>
        <strain evidence="2 3">DAH-3</strain>
    </source>
</reference>
<dbReference type="InterPro" id="IPR016193">
    <property type="entry name" value="Cytidine_deaminase-like"/>
</dbReference>
<dbReference type="STRING" id="1198029.A0A1U7LMM7"/>
<dbReference type="OMA" id="LRQKSWI"/>
<evidence type="ECO:0000313" key="2">
    <source>
        <dbReference type="EMBL" id="OLL23771.1"/>
    </source>
</evidence>
<dbReference type="PANTHER" id="PTHR11079">
    <property type="entry name" value="CYTOSINE DEAMINASE FAMILY MEMBER"/>
    <property type="match status" value="1"/>
</dbReference>
<protein>
    <submittedName>
        <fullName evidence="2">Diaminohydroxyphosphoribosylamino-pyrimidine deaminase</fullName>
    </submittedName>
</protein>
<evidence type="ECO:0000259" key="1">
    <source>
        <dbReference type="PROSITE" id="PS51747"/>
    </source>
</evidence>
<evidence type="ECO:0000313" key="3">
    <source>
        <dbReference type="Proteomes" id="UP000186594"/>
    </source>
</evidence>
<dbReference type="InterPro" id="IPR002125">
    <property type="entry name" value="CMP_dCMP_dom"/>
</dbReference>
<organism evidence="2 3">
    <name type="scientific">Neolecta irregularis (strain DAH-3)</name>
    <dbReference type="NCBI Taxonomy" id="1198029"/>
    <lineage>
        <taxon>Eukaryota</taxon>
        <taxon>Fungi</taxon>
        <taxon>Dikarya</taxon>
        <taxon>Ascomycota</taxon>
        <taxon>Taphrinomycotina</taxon>
        <taxon>Neolectales</taxon>
        <taxon>Neolectaceae</taxon>
        <taxon>Neolecta</taxon>
    </lineage>
</organism>
<dbReference type="Proteomes" id="UP000186594">
    <property type="component" value="Unassembled WGS sequence"/>
</dbReference>
<feature type="domain" description="CMP/dCMP-type deaminase" evidence="1">
    <location>
        <begin position="2"/>
        <end position="127"/>
    </location>
</feature>
<dbReference type="Gene3D" id="3.40.140.10">
    <property type="entry name" value="Cytidine Deaminase, domain 2"/>
    <property type="match status" value="1"/>
</dbReference>
<dbReference type="PANTHER" id="PTHR11079:SF162">
    <property type="entry name" value="RIBOFLAVIN BIOSYNTHESIS PROTEIN PYRD, CHLOROPLASTIC"/>
    <property type="match status" value="1"/>
</dbReference>
<dbReference type="AlphaFoldDB" id="A0A1U7LMM7"/>